<proteinExistence type="predicted"/>
<dbReference type="EMBL" id="JAVRQU010000028">
    <property type="protein sequence ID" value="KAK5689889.1"/>
    <property type="molecule type" value="Genomic_DNA"/>
</dbReference>
<organism evidence="2 3">
    <name type="scientific">Elasticomyces elasticus</name>
    <dbReference type="NCBI Taxonomy" id="574655"/>
    <lineage>
        <taxon>Eukaryota</taxon>
        <taxon>Fungi</taxon>
        <taxon>Dikarya</taxon>
        <taxon>Ascomycota</taxon>
        <taxon>Pezizomycotina</taxon>
        <taxon>Dothideomycetes</taxon>
        <taxon>Dothideomycetidae</taxon>
        <taxon>Mycosphaerellales</taxon>
        <taxon>Teratosphaeriaceae</taxon>
        <taxon>Elasticomyces</taxon>
    </lineage>
</organism>
<gene>
    <name evidence="2" type="ORF">LTR97_012649</name>
</gene>
<evidence type="ECO:0000313" key="2">
    <source>
        <dbReference type="EMBL" id="KAK5689889.1"/>
    </source>
</evidence>
<dbReference type="AlphaFoldDB" id="A0AAN7VLV6"/>
<name>A0AAN7VLV6_9PEZI</name>
<feature type="chain" id="PRO_5043019728" evidence="1">
    <location>
        <begin position="20"/>
        <end position="272"/>
    </location>
</feature>
<comment type="caution">
    <text evidence="2">The sequence shown here is derived from an EMBL/GenBank/DDBJ whole genome shotgun (WGS) entry which is preliminary data.</text>
</comment>
<sequence length="272" mass="29436">MRRANFLLPLGMISATVSAGVVRTSSVDNDSTFGVTTTSTNGTAAPTSYAQDGKTPHHASQFMPDLCTDEWASAHGGANPAACHLCWLGEFRKCYDALDCSYSQRCQFWSCPDPAEKSTAPAATPTPTPSITTVTTVVAASSTTATKPSATPVEICEAWSAGWREEFYIWGGNWNKTMLDQPHGHSMGAPPGKGNGLRAAVGHWGLTRWHFRHLTPSAKYPYDFFARGEMDNYIGVHKCIRKAMKKAGAPSDSCMGDHHKGKYDKHTYEPAG</sequence>
<keyword evidence="1" id="KW-0732">Signal</keyword>
<protein>
    <submittedName>
        <fullName evidence="2">Uncharacterized protein</fullName>
    </submittedName>
</protein>
<accession>A0AAN7VLV6</accession>
<reference evidence="2" key="1">
    <citation type="submission" date="2023-08" db="EMBL/GenBank/DDBJ databases">
        <title>Black Yeasts Isolated from many extreme environments.</title>
        <authorList>
            <person name="Coleine C."/>
            <person name="Stajich J.E."/>
            <person name="Selbmann L."/>
        </authorList>
    </citation>
    <scope>NUCLEOTIDE SEQUENCE</scope>
    <source>
        <strain evidence="2">CCFEE 5810</strain>
    </source>
</reference>
<feature type="signal peptide" evidence="1">
    <location>
        <begin position="1"/>
        <end position="19"/>
    </location>
</feature>
<dbReference type="Proteomes" id="UP001310594">
    <property type="component" value="Unassembled WGS sequence"/>
</dbReference>
<evidence type="ECO:0000313" key="3">
    <source>
        <dbReference type="Proteomes" id="UP001310594"/>
    </source>
</evidence>
<evidence type="ECO:0000256" key="1">
    <source>
        <dbReference type="SAM" id="SignalP"/>
    </source>
</evidence>